<proteinExistence type="predicted"/>
<name>A0A8H5FWI7_9AGAR</name>
<organism evidence="2 3">
    <name type="scientific">Tetrapyrgos nigripes</name>
    <dbReference type="NCBI Taxonomy" id="182062"/>
    <lineage>
        <taxon>Eukaryota</taxon>
        <taxon>Fungi</taxon>
        <taxon>Dikarya</taxon>
        <taxon>Basidiomycota</taxon>
        <taxon>Agaricomycotina</taxon>
        <taxon>Agaricomycetes</taxon>
        <taxon>Agaricomycetidae</taxon>
        <taxon>Agaricales</taxon>
        <taxon>Marasmiineae</taxon>
        <taxon>Marasmiaceae</taxon>
        <taxon>Tetrapyrgos</taxon>
    </lineage>
</organism>
<comment type="caution">
    <text evidence="2">The sequence shown here is derived from an EMBL/GenBank/DDBJ whole genome shotgun (WGS) entry which is preliminary data.</text>
</comment>
<evidence type="ECO:0000313" key="2">
    <source>
        <dbReference type="EMBL" id="KAF5351569.1"/>
    </source>
</evidence>
<dbReference type="InterPro" id="IPR035992">
    <property type="entry name" value="Ricin_B-like_lectins"/>
</dbReference>
<dbReference type="AlphaFoldDB" id="A0A8H5FWI7"/>
<dbReference type="EMBL" id="JAACJM010000069">
    <property type="protein sequence ID" value="KAF5351569.1"/>
    <property type="molecule type" value="Genomic_DNA"/>
</dbReference>
<evidence type="ECO:0000259" key="1">
    <source>
        <dbReference type="Pfam" id="PF00652"/>
    </source>
</evidence>
<dbReference type="SUPFAM" id="SSF50370">
    <property type="entry name" value="Ricin B-like lectins"/>
    <property type="match status" value="1"/>
</dbReference>
<gene>
    <name evidence="2" type="ORF">D9758_007226</name>
</gene>
<evidence type="ECO:0000313" key="3">
    <source>
        <dbReference type="Proteomes" id="UP000559256"/>
    </source>
</evidence>
<dbReference type="Pfam" id="PF00652">
    <property type="entry name" value="Ricin_B_lectin"/>
    <property type="match status" value="1"/>
</dbReference>
<keyword evidence="3" id="KW-1185">Reference proteome</keyword>
<dbReference type="Gene3D" id="2.80.10.50">
    <property type="match status" value="1"/>
</dbReference>
<dbReference type="OrthoDB" id="6770063at2759"/>
<feature type="domain" description="Ricin B lectin" evidence="1">
    <location>
        <begin position="78"/>
        <end position="158"/>
    </location>
</feature>
<dbReference type="InterPro" id="IPR000772">
    <property type="entry name" value="Ricin_B_lectin"/>
</dbReference>
<reference evidence="2 3" key="1">
    <citation type="journal article" date="2020" name="ISME J.">
        <title>Uncovering the hidden diversity of litter-decomposition mechanisms in mushroom-forming fungi.</title>
        <authorList>
            <person name="Floudas D."/>
            <person name="Bentzer J."/>
            <person name="Ahren D."/>
            <person name="Johansson T."/>
            <person name="Persson P."/>
            <person name="Tunlid A."/>
        </authorList>
    </citation>
    <scope>NUCLEOTIDE SEQUENCE [LARGE SCALE GENOMIC DNA]</scope>
    <source>
        <strain evidence="2 3">CBS 291.85</strain>
    </source>
</reference>
<accession>A0A8H5FWI7</accession>
<sequence>MRWILLTFKEPVYRHGILFREPIKAEIVAAQKTGRQDDELHRYTRSVYPRSQLSDDTLQWHHQFGSLGSSPVTVSGLNNPVISNNCTGLDAQGTFMNGNIRIYNKCLDVTNGNDVNVQKLQIYTCSQGNINQLFQYQDDHIAWARHGRCFDVADGNLAPGNPTNQRFSWQNTTTPAVPSALPGSVQPAAVPASAAPVATVAVVVRPGGGGGGGGVTATVTVMSFTTTTTLPGGSVTTTPGINTNTTTTSNGPSTIVLSGTTVIGGTTGTVVPPVTTAISGISTTIPAITSVIGSATSVIPTSSSPVLPLALLLLPV</sequence>
<dbReference type="Proteomes" id="UP000559256">
    <property type="component" value="Unassembled WGS sequence"/>
</dbReference>
<protein>
    <recommendedName>
        <fullName evidence="1">Ricin B lectin domain-containing protein</fullName>
    </recommendedName>
</protein>
<dbReference type="PROSITE" id="PS50231">
    <property type="entry name" value="RICIN_B_LECTIN"/>
    <property type="match status" value="1"/>
</dbReference>